<evidence type="ECO:0000313" key="3">
    <source>
        <dbReference type="Proteomes" id="UP000002318"/>
    </source>
</evidence>
<feature type="region of interest" description="Disordered" evidence="1">
    <location>
        <begin position="146"/>
        <end position="221"/>
    </location>
</feature>
<dbReference type="AlphaFoldDB" id="E1R211"/>
<reference evidence="2 3" key="1">
    <citation type="journal article" date="2010" name="Stand. Genomic Sci.">
        <title>Complete genome sequence of Spirochaeta smaragdinae type strain (SEBR 4228).</title>
        <authorList>
            <person name="Mavromatis K."/>
            <person name="Yasawong M."/>
            <person name="Chertkov O."/>
            <person name="Lapidus A."/>
            <person name="Lucas S."/>
            <person name="Nolan M."/>
            <person name="Del Rio T.G."/>
            <person name="Tice H."/>
            <person name="Cheng J.F."/>
            <person name="Pitluck S."/>
            <person name="Liolios K."/>
            <person name="Ivanova N."/>
            <person name="Tapia R."/>
            <person name="Han C."/>
            <person name="Bruce D."/>
            <person name="Goodwin L."/>
            <person name="Pati A."/>
            <person name="Chen A."/>
            <person name="Palaniappan K."/>
            <person name="Land M."/>
            <person name="Hauser L."/>
            <person name="Chang Y.J."/>
            <person name="Jeffries C.D."/>
            <person name="Detter J.C."/>
            <person name="Rohde M."/>
            <person name="Brambilla E."/>
            <person name="Spring S."/>
            <person name="Goker M."/>
            <person name="Sikorski J."/>
            <person name="Woyke T."/>
            <person name="Bristow J."/>
            <person name="Eisen J.A."/>
            <person name="Markowitz V."/>
            <person name="Hugenholtz P."/>
            <person name="Klenk H.P."/>
            <person name="Kyrpides N.C."/>
        </authorList>
    </citation>
    <scope>NUCLEOTIDE SEQUENCE [LARGE SCALE GENOMIC DNA]</scope>
    <source>
        <strain evidence="3">DSM 11293 / JCM 15392 / SEBR 4228</strain>
    </source>
</reference>
<evidence type="ECO:0000313" key="2">
    <source>
        <dbReference type="EMBL" id="ADK81896.1"/>
    </source>
</evidence>
<dbReference type="RefSeq" id="WP_013255356.1">
    <property type="nucleotide sequence ID" value="NC_014364.1"/>
</dbReference>
<feature type="compositionally biased region" description="Basic and acidic residues" evidence="1">
    <location>
        <begin position="160"/>
        <end position="170"/>
    </location>
</feature>
<feature type="region of interest" description="Disordered" evidence="1">
    <location>
        <begin position="233"/>
        <end position="253"/>
    </location>
</feature>
<dbReference type="HOGENOM" id="CLU_764847_0_0_12"/>
<proteinExistence type="predicted"/>
<keyword evidence="3" id="KW-1185">Reference proteome</keyword>
<name>E1R211_SEDSS</name>
<accession>E1R211</accession>
<evidence type="ECO:0000256" key="1">
    <source>
        <dbReference type="SAM" id="MobiDB-lite"/>
    </source>
</evidence>
<sequence length="370" mass="41509">MARRRMIDPSIWSNEQAQCLSTSAFKVYVFLISQSDDEGYLKVSLVMWPSLINPVDRSYTKDQLVNDLNEILSCGLVEAYRLGDEVYVKHPHWTLYQTIQKPSGSKYPKDGERIYRIEEYRNDIGTVPHEYDTDTVPVREEYDTDTIPVNDHSHFVPPKLSKEKLSKDNTKIPSVASAEPQPEPGEATKPAEEPEPESSPLPPPDSEPDPEPKPEPEHEPDIEPVLELECQAPKKRKASKGKAPTAGKEPADPLYHSIKDSFLAVVGDFSNWGKEGKAIHGIIEKCSRASPEDPAGCAERMIGELWRLKNSADRFYRDQPFVPSTLNASGIWDRVAEQLKITADELEGVRMWEALDPYGVRGKSKQAVGG</sequence>
<feature type="compositionally biased region" description="Basic and acidic residues" evidence="1">
    <location>
        <begin position="210"/>
        <end position="221"/>
    </location>
</feature>
<organism evidence="2 3">
    <name type="scientific">Sediminispirochaeta smaragdinae (strain DSM 11293 / JCM 15392 / SEBR 4228)</name>
    <name type="common">Spirochaeta smaragdinae</name>
    <dbReference type="NCBI Taxonomy" id="573413"/>
    <lineage>
        <taxon>Bacteria</taxon>
        <taxon>Pseudomonadati</taxon>
        <taxon>Spirochaetota</taxon>
        <taxon>Spirochaetia</taxon>
        <taxon>Spirochaetales</taxon>
        <taxon>Spirochaetaceae</taxon>
        <taxon>Sediminispirochaeta</taxon>
    </lineage>
</organism>
<dbReference type="Proteomes" id="UP000002318">
    <property type="component" value="Chromosome"/>
</dbReference>
<dbReference type="STRING" id="573413.Spirs_2793"/>
<dbReference type="KEGG" id="ssm:Spirs_2793"/>
<dbReference type="EMBL" id="CP002116">
    <property type="protein sequence ID" value="ADK81896.1"/>
    <property type="molecule type" value="Genomic_DNA"/>
</dbReference>
<dbReference type="OrthoDB" id="3667154at2"/>
<gene>
    <name evidence="2" type="ordered locus">Spirs_2793</name>
</gene>
<protein>
    <submittedName>
        <fullName evidence="2">Uncharacterized protein</fullName>
    </submittedName>
</protein>